<accession>W9QRX2</accession>
<gene>
    <name evidence="4" type="ORF">FOVG_01385</name>
</gene>
<keyword evidence="3" id="KW-0732">Signal</keyword>
<feature type="compositionally biased region" description="Basic and acidic residues" evidence="1">
    <location>
        <begin position="294"/>
        <end position="305"/>
    </location>
</feature>
<protein>
    <submittedName>
        <fullName evidence="4">Uncharacterized protein</fullName>
    </submittedName>
</protein>
<keyword evidence="2" id="KW-0472">Membrane</keyword>
<proteinExistence type="predicted"/>
<reference evidence="4" key="2">
    <citation type="submission" date="2012-05" db="EMBL/GenBank/DDBJ databases">
        <title>Annotation of the Genome Sequence of Fusarium oxysporum HDV247.</title>
        <authorList>
            <consortium name="The Broad Institute Genomics Platform"/>
            <person name="Ma L.-J."/>
            <person name="Corby-Kistler H."/>
            <person name="Broz K."/>
            <person name="Gale L.R."/>
            <person name="Jonkers W."/>
            <person name="O'Donnell K."/>
            <person name="Ploetz R."/>
            <person name="Steinberg C."/>
            <person name="Schwartz D.C."/>
            <person name="VanEtten H."/>
            <person name="Zhou S."/>
            <person name="Young S.K."/>
            <person name="Zeng Q."/>
            <person name="Gargeya S."/>
            <person name="Fitzgerald M."/>
            <person name="Abouelleil A."/>
            <person name="Alvarado L."/>
            <person name="Chapman S.B."/>
            <person name="Gainer-Dewar J."/>
            <person name="Goldberg J."/>
            <person name="Griggs A."/>
            <person name="Gujja S."/>
            <person name="Hansen M."/>
            <person name="Howarth C."/>
            <person name="Imamovic A."/>
            <person name="Ireland A."/>
            <person name="Larimer J."/>
            <person name="McCowan C."/>
            <person name="Murphy C."/>
            <person name="Pearson M."/>
            <person name="Poon T.W."/>
            <person name="Priest M."/>
            <person name="Roberts A."/>
            <person name="Saif S."/>
            <person name="Shea T."/>
            <person name="Sykes S."/>
            <person name="Wortman J."/>
            <person name="Nusbaum C."/>
            <person name="Birren B."/>
        </authorList>
    </citation>
    <scope>NUCLEOTIDE SEQUENCE</scope>
    <source>
        <strain evidence="4">HDV247</strain>
    </source>
</reference>
<dbReference type="AlphaFoldDB" id="W9QRX2"/>
<evidence type="ECO:0000256" key="1">
    <source>
        <dbReference type="SAM" id="MobiDB-lite"/>
    </source>
</evidence>
<dbReference type="Proteomes" id="UP000030751">
    <property type="component" value="Unassembled WGS sequence"/>
</dbReference>
<name>W9QRX2_FUSOX</name>
<evidence type="ECO:0000256" key="3">
    <source>
        <dbReference type="SAM" id="SignalP"/>
    </source>
</evidence>
<dbReference type="EMBL" id="JH650968">
    <property type="protein sequence ID" value="EXA53650.1"/>
    <property type="molecule type" value="Genomic_DNA"/>
</dbReference>
<keyword evidence="2" id="KW-1133">Transmembrane helix</keyword>
<reference evidence="4" key="1">
    <citation type="submission" date="2011-10" db="EMBL/GenBank/DDBJ databases">
        <title>The Genome Sequence of Fusarium oxysporum HDV247.</title>
        <authorList>
            <consortium name="The Broad Institute Genome Sequencing Platform"/>
            <person name="Ma L.-J."/>
            <person name="Gale L.R."/>
            <person name="Schwartz D.C."/>
            <person name="Zhou S."/>
            <person name="Corby-Kistler H."/>
            <person name="Young S.K."/>
            <person name="Zeng Q."/>
            <person name="Gargeya S."/>
            <person name="Fitzgerald M."/>
            <person name="Haas B."/>
            <person name="Abouelleil A."/>
            <person name="Alvarado L."/>
            <person name="Arachchi H.M."/>
            <person name="Berlin A."/>
            <person name="Brown A."/>
            <person name="Chapman S.B."/>
            <person name="Chen Z."/>
            <person name="Dunbar C."/>
            <person name="Freedman E."/>
            <person name="Gearin G."/>
            <person name="Goldberg J."/>
            <person name="Griggs A."/>
            <person name="Gujja S."/>
            <person name="Heiman D."/>
            <person name="Howarth C."/>
            <person name="Larson L."/>
            <person name="Lui A."/>
            <person name="MacDonald P.J.P."/>
            <person name="Montmayeur A."/>
            <person name="Murphy C."/>
            <person name="Neiman D."/>
            <person name="Pearson M."/>
            <person name="Priest M."/>
            <person name="Roberts A."/>
            <person name="Saif S."/>
            <person name="Shea T."/>
            <person name="Shenoy N."/>
            <person name="Sisk P."/>
            <person name="Stolte C."/>
            <person name="Sykes S."/>
            <person name="Wortman J."/>
            <person name="Nusbaum C."/>
            <person name="Birren B."/>
        </authorList>
    </citation>
    <scope>NUCLEOTIDE SEQUENCE [LARGE SCALE GENOMIC DNA]</scope>
    <source>
        <strain evidence="4">HDV247</strain>
    </source>
</reference>
<organism evidence="4">
    <name type="scientific">Fusarium oxysporum f. sp. pisi HDV247</name>
    <dbReference type="NCBI Taxonomy" id="1080344"/>
    <lineage>
        <taxon>Eukaryota</taxon>
        <taxon>Fungi</taxon>
        <taxon>Dikarya</taxon>
        <taxon>Ascomycota</taxon>
        <taxon>Pezizomycotina</taxon>
        <taxon>Sordariomycetes</taxon>
        <taxon>Hypocreomycetidae</taxon>
        <taxon>Hypocreales</taxon>
        <taxon>Nectriaceae</taxon>
        <taxon>Fusarium</taxon>
        <taxon>Fusarium oxysporum species complex</taxon>
    </lineage>
</organism>
<feature type="region of interest" description="Disordered" evidence="1">
    <location>
        <begin position="268"/>
        <end position="307"/>
    </location>
</feature>
<evidence type="ECO:0000313" key="4">
    <source>
        <dbReference type="EMBL" id="EXA53650.1"/>
    </source>
</evidence>
<feature type="chain" id="PRO_5004927788" evidence="3">
    <location>
        <begin position="25"/>
        <end position="452"/>
    </location>
</feature>
<feature type="region of interest" description="Disordered" evidence="1">
    <location>
        <begin position="337"/>
        <end position="408"/>
    </location>
</feature>
<keyword evidence="2" id="KW-0812">Transmembrane</keyword>
<dbReference type="HOGENOM" id="CLU_605559_0_0_1"/>
<feature type="signal peptide" evidence="3">
    <location>
        <begin position="1"/>
        <end position="24"/>
    </location>
</feature>
<evidence type="ECO:0000256" key="2">
    <source>
        <dbReference type="SAM" id="Phobius"/>
    </source>
</evidence>
<feature type="region of interest" description="Disordered" evidence="1">
    <location>
        <begin position="423"/>
        <end position="452"/>
    </location>
</feature>
<sequence length="452" mass="48639">MEFVGVKAARFILAILTFIQWASCQTTAASDVVGFVVEEGSPITTISCGPEMAVYTYSEFLFCEFPGRSKVGTACGTEWNVLYTEIQGSELTEVCYEYYPCISATVVEDWADGGATYTVVGCMDSIGLYTPVSTLYQNKPTDLPSGFTEAVSTALDDSSTVLGFVVEEGSPITTISCPNDWVVHTHSKFLFCDYPVRSIAIGTACDSEGNQLYTVIQGSEATYTCYQSPCISVTVVEDWADGGATYTVFDCMDSIGLHTPVSTLYQNKPTDLPSGFTESEAPVSTIDSEPWNRPNEEGDDKREDGGPSVGVIVGTALASVVLIIAAIFLGIRIRRKRAESRESGSQPQGSKGSGEGLRSLPRPTVSVSRSHRPKEAEKRQENLTMQPIGTDNAPAKVQAKSKNSPVEMEARIEENLRAELGTGKDAQGWARGGTNAVPYELDATTPADAKTR</sequence>
<feature type="transmembrane region" description="Helical" evidence="2">
    <location>
        <begin position="309"/>
        <end position="331"/>
    </location>
</feature>